<keyword evidence="2" id="KW-1185">Reference proteome</keyword>
<dbReference type="WBParaSite" id="Hba_07334">
    <property type="protein sequence ID" value="Hba_07334"/>
    <property type="gene ID" value="Hba_07334"/>
</dbReference>
<dbReference type="Proteomes" id="UP000095283">
    <property type="component" value="Unplaced"/>
</dbReference>
<proteinExistence type="predicted"/>
<protein>
    <submittedName>
        <fullName evidence="3">Ovule protein</fullName>
    </submittedName>
</protein>
<sequence>MDYFVAILPGEDLYSTSQFSESMLIGYAHCPSSLLHDMTSTGIICTLLIIVVPIITVICKEHVPSLNEISKINDPVLKEVFDSSNISVNNRASYEETPRLVSSGSSISTQESEYIEDQLAFQLITPVRVIRESVTIEASGEDSSTMSFRAPRETVDEGSGDRDANEKSD</sequence>
<name>A0A1I7WQA5_HETBA</name>
<evidence type="ECO:0000256" key="1">
    <source>
        <dbReference type="SAM" id="MobiDB-lite"/>
    </source>
</evidence>
<accession>A0A1I7WQA5</accession>
<feature type="compositionally biased region" description="Basic and acidic residues" evidence="1">
    <location>
        <begin position="150"/>
        <end position="169"/>
    </location>
</feature>
<evidence type="ECO:0000313" key="2">
    <source>
        <dbReference type="Proteomes" id="UP000095283"/>
    </source>
</evidence>
<reference evidence="3" key="1">
    <citation type="submission" date="2016-11" db="UniProtKB">
        <authorList>
            <consortium name="WormBaseParasite"/>
        </authorList>
    </citation>
    <scope>IDENTIFICATION</scope>
</reference>
<dbReference type="AlphaFoldDB" id="A0A1I7WQA5"/>
<evidence type="ECO:0000313" key="3">
    <source>
        <dbReference type="WBParaSite" id="Hba_07334"/>
    </source>
</evidence>
<organism evidence="2 3">
    <name type="scientific">Heterorhabditis bacteriophora</name>
    <name type="common">Entomopathogenic nematode worm</name>
    <dbReference type="NCBI Taxonomy" id="37862"/>
    <lineage>
        <taxon>Eukaryota</taxon>
        <taxon>Metazoa</taxon>
        <taxon>Ecdysozoa</taxon>
        <taxon>Nematoda</taxon>
        <taxon>Chromadorea</taxon>
        <taxon>Rhabditida</taxon>
        <taxon>Rhabditina</taxon>
        <taxon>Rhabditomorpha</taxon>
        <taxon>Strongyloidea</taxon>
        <taxon>Heterorhabditidae</taxon>
        <taxon>Heterorhabditis</taxon>
    </lineage>
</organism>
<feature type="region of interest" description="Disordered" evidence="1">
    <location>
        <begin position="139"/>
        <end position="169"/>
    </location>
</feature>